<dbReference type="AlphaFoldDB" id="A0A0C3EWG6"/>
<evidence type="ECO:0000256" key="4">
    <source>
        <dbReference type="ARBA" id="ARBA00023157"/>
    </source>
</evidence>
<evidence type="ECO:0000256" key="2">
    <source>
        <dbReference type="ARBA" id="ARBA00022525"/>
    </source>
</evidence>
<dbReference type="PROSITE" id="PS52012">
    <property type="entry name" value="CFEM"/>
    <property type="match status" value="1"/>
</dbReference>
<evidence type="ECO:0000256" key="6">
    <source>
        <dbReference type="SAM" id="SignalP"/>
    </source>
</evidence>
<dbReference type="Proteomes" id="UP000054166">
    <property type="component" value="Unassembled WGS sequence"/>
</dbReference>
<dbReference type="Pfam" id="PF05730">
    <property type="entry name" value="CFEM"/>
    <property type="match status" value="1"/>
</dbReference>
<comment type="subcellular location">
    <subcellularLocation>
        <location evidence="1">Secreted</location>
    </subcellularLocation>
</comment>
<keyword evidence="3 6" id="KW-0732">Signal</keyword>
<dbReference type="HOGENOM" id="CLU_1525747_0_0_1"/>
<feature type="signal peptide" evidence="6">
    <location>
        <begin position="1"/>
        <end position="20"/>
    </location>
</feature>
<dbReference type="InterPro" id="IPR008427">
    <property type="entry name" value="Extracellular_membr_CFEM_dom"/>
</dbReference>
<keyword evidence="9" id="KW-1185">Reference proteome</keyword>
<evidence type="ECO:0000259" key="7">
    <source>
        <dbReference type="PROSITE" id="PS52012"/>
    </source>
</evidence>
<evidence type="ECO:0000256" key="3">
    <source>
        <dbReference type="ARBA" id="ARBA00022729"/>
    </source>
</evidence>
<evidence type="ECO:0000313" key="9">
    <source>
        <dbReference type="Proteomes" id="UP000054166"/>
    </source>
</evidence>
<name>A0A0C3EWG6_PILCF</name>
<sequence length="176" mass="17449">MHTSFKFFVAITLTILGVNAQHSTTAQNSTARATSTHASGSRVSASGNVTATTTAPASTFSSADGYTPCITNCSISAASAANCSTYFDLHCVCLSSTFQNVANQCLQSNCSSAEQAQASQLMTRECAFVTAPGLSSTAGGATSTGAATSNVNFGCGGVFGAALALAGAVIGAGLTF</sequence>
<protein>
    <recommendedName>
        <fullName evidence="7">CFEM domain-containing protein</fullName>
    </recommendedName>
</protein>
<gene>
    <name evidence="8" type="ORF">PILCRDRAFT_829795</name>
</gene>
<evidence type="ECO:0000256" key="5">
    <source>
        <dbReference type="SAM" id="MobiDB-lite"/>
    </source>
</evidence>
<dbReference type="STRING" id="765440.A0A0C3EWG6"/>
<organism evidence="8 9">
    <name type="scientific">Piloderma croceum (strain F 1598)</name>
    <dbReference type="NCBI Taxonomy" id="765440"/>
    <lineage>
        <taxon>Eukaryota</taxon>
        <taxon>Fungi</taxon>
        <taxon>Dikarya</taxon>
        <taxon>Basidiomycota</taxon>
        <taxon>Agaricomycotina</taxon>
        <taxon>Agaricomycetes</taxon>
        <taxon>Agaricomycetidae</taxon>
        <taxon>Atheliales</taxon>
        <taxon>Atheliaceae</taxon>
        <taxon>Piloderma</taxon>
    </lineage>
</organism>
<accession>A0A0C3EWG6</accession>
<dbReference type="EMBL" id="KN833138">
    <property type="protein sequence ID" value="KIM72354.1"/>
    <property type="molecule type" value="Genomic_DNA"/>
</dbReference>
<keyword evidence="2" id="KW-0964">Secreted</keyword>
<dbReference type="InParanoid" id="A0A0C3EWG6"/>
<feature type="domain" description="CFEM" evidence="7">
    <location>
        <begin position="41"/>
        <end position="151"/>
    </location>
</feature>
<evidence type="ECO:0000313" key="8">
    <source>
        <dbReference type="EMBL" id="KIM72354.1"/>
    </source>
</evidence>
<reference evidence="9" key="2">
    <citation type="submission" date="2015-01" db="EMBL/GenBank/DDBJ databases">
        <title>Evolutionary Origins and Diversification of the Mycorrhizal Mutualists.</title>
        <authorList>
            <consortium name="DOE Joint Genome Institute"/>
            <consortium name="Mycorrhizal Genomics Consortium"/>
            <person name="Kohler A."/>
            <person name="Kuo A."/>
            <person name="Nagy L.G."/>
            <person name="Floudas D."/>
            <person name="Copeland A."/>
            <person name="Barry K.W."/>
            <person name="Cichocki N."/>
            <person name="Veneault-Fourrey C."/>
            <person name="LaButti K."/>
            <person name="Lindquist E.A."/>
            <person name="Lipzen A."/>
            <person name="Lundell T."/>
            <person name="Morin E."/>
            <person name="Murat C."/>
            <person name="Riley R."/>
            <person name="Ohm R."/>
            <person name="Sun H."/>
            <person name="Tunlid A."/>
            <person name="Henrissat B."/>
            <person name="Grigoriev I.V."/>
            <person name="Hibbett D.S."/>
            <person name="Martin F."/>
        </authorList>
    </citation>
    <scope>NUCLEOTIDE SEQUENCE [LARGE SCALE GENOMIC DNA]</scope>
    <source>
        <strain evidence="9">F 1598</strain>
    </source>
</reference>
<proteinExistence type="predicted"/>
<evidence type="ECO:0000256" key="1">
    <source>
        <dbReference type="ARBA" id="ARBA00004613"/>
    </source>
</evidence>
<reference evidence="8 9" key="1">
    <citation type="submission" date="2014-04" db="EMBL/GenBank/DDBJ databases">
        <authorList>
            <consortium name="DOE Joint Genome Institute"/>
            <person name="Kuo A."/>
            <person name="Tarkka M."/>
            <person name="Buscot F."/>
            <person name="Kohler A."/>
            <person name="Nagy L.G."/>
            <person name="Floudas D."/>
            <person name="Copeland A."/>
            <person name="Barry K.W."/>
            <person name="Cichocki N."/>
            <person name="Veneault-Fourrey C."/>
            <person name="LaButti K."/>
            <person name="Lindquist E.A."/>
            <person name="Lipzen A."/>
            <person name="Lundell T."/>
            <person name="Morin E."/>
            <person name="Murat C."/>
            <person name="Sun H."/>
            <person name="Tunlid A."/>
            <person name="Henrissat B."/>
            <person name="Grigoriev I.V."/>
            <person name="Hibbett D.S."/>
            <person name="Martin F."/>
            <person name="Nordberg H.P."/>
            <person name="Cantor M.N."/>
            <person name="Hua S.X."/>
        </authorList>
    </citation>
    <scope>NUCLEOTIDE SEQUENCE [LARGE SCALE GENOMIC DNA]</scope>
    <source>
        <strain evidence="8 9">F 1598</strain>
    </source>
</reference>
<feature type="chain" id="PRO_5002164042" description="CFEM domain-containing protein" evidence="6">
    <location>
        <begin position="21"/>
        <end position="176"/>
    </location>
</feature>
<dbReference type="GO" id="GO:0005576">
    <property type="term" value="C:extracellular region"/>
    <property type="evidence" value="ECO:0007669"/>
    <property type="project" value="UniProtKB-SubCell"/>
</dbReference>
<keyword evidence="4" id="KW-1015">Disulfide bond</keyword>
<feature type="region of interest" description="Disordered" evidence="5">
    <location>
        <begin position="27"/>
        <end position="47"/>
    </location>
</feature>